<feature type="region of interest" description="Disordered" evidence="1">
    <location>
        <begin position="158"/>
        <end position="189"/>
    </location>
</feature>
<name>A0A811UZA6_CERCA</name>
<keyword evidence="3" id="KW-1185">Reference proteome</keyword>
<feature type="compositionally biased region" description="Gly residues" evidence="1">
    <location>
        <begin position="225"/>
        <end position="236"/>
    </location>
</feature>
<feature type="compositionally biased region" description="Polar residues" evidence="1">
    <location>
        <begin position="54"/>
        <end position="67"/>
    </location>
</feature>
<sequence length="333" mass="36142">MPNDTTARHFVHLRRSFVCRVKPAPHIGLKQNVCGNFQFVATNERVQFEATEPASKTNISSSRKSAYNPNASNNDGSDDNNRRLKMSTLPFLLSVADELDNINSQSYMDDFGLGFHPHRQYYRTPTIQLSLPASTDWMEHERSQRWRSHKFVFEQQNNLSTTAEGDETDATDEAGNGGGRSVALDGSSADNAYTDRYGSGASTSAAASRQKYTSLLNSNDDDGGAKGSGGGGGVDGGDTIDNTVQMYNLSKKCCKNYYRRGDEQTSAALAAKEKSTEGSYRLHAKCMEGANSSSDESLQKPTSSIEFLTCFLLKKSRTPKGAGISGGSGKKSS</sequence>
<evidence type="ECO:0000313" key="2">
    <source>
        <dbReference type="EMBL" id="CAD7002443.1"/>
    </source>
</evidence>
<dbReference type="AlphaFoldDB" id="A0A811UZA6"/>
<feature type="region of interest" description="Disordered" evidence="1">
    <location>
        <begin position="50"/>
        <end position="82"/>
    </location>
</feature>
<evidence type="ECO:0000256" key="1">
    <source>
        <dbReference type="SAM" id="MobiDB-lite"/>
    </source>
</evidence>
<gene>
    <name evidence="2" type="ORF">CCAP1982_LOCUS10932</name>
</gene>
<protein>
    <submittedName>
        <fullName evidence="2">(Mediterranean fruit fly) hypothetical protein</fullName>
    </submittedName>
</protein>
<dbReference type="EMBL" id="CAJHJT010000034">
    <property type="protein sequence ID" value="CAD7002443.1"/>
    <property type="molecule type" value="Genomic_DNA"/>
</dbReference>
<feature type="region of interest" description="Disordered" evidence="1">
    <location>
        <begin position="215"/>
        <end position="237"/>
    </location>
</feature>
<organism evidence="2 3">
    <name type="scientific">Ceratitis capitata</name>
    <name type="common">Mediterranean fruit fly</name>
    <name type="synonym">Tephritis capitata</name>
    <dbReference type="NCBI Taxonomy" id="7213"/>
    <lineage>
        <taxon>Eukaryota</taxon>
        <taxon>Metazoa</taxon>
        <taxon>Ecdysozoa</taxon>
        <taxon>Arthropoda</taxon>
        <taxon>Hexapoda</taxon>
        <taxon>Insecta</taxon>
        <taxon>Pterygota</taxon>
        <taxon>Neoptera</taxon>
        <taxon>Endopterygota</taxon>
        <taxon>Diptera</taxon>
        <taxon>Brachycera</taxon>
        <taxon>Muscomorpha</taxon>
        <taxon>Tephritoidea</taxon>
        <taxon>Tephritidae</taxon>
        <taxon>Ceratitis</taxon>
        <taxon>Ceratitis</taxon>
    </lineage>
</organism>
<comment type="caution">
    <text evidence="2">The sequence shown here is derived from an EMBL/GenBank/DDBJ whole genome shotgun (WGS) entry which is preliminary data.</text>
</comment>
<accession>A0A811UZA6</accession>
<dbReference type="OrthoDB" id="7855053at2759"/>
<evidence type="ECO:0000313" key="3">
    <source>
        <dbReference type="Proteomes" id="UP000606786"/>
    </source>
</evidence>
<reference evidence="2" key="1">
    <citation type="submission" date="2020-11" db="EMBL/GenBank/DDBJ databases">
        <authorList>
            <person name="Whitehead M."/>
        </authorList>
    </citation>
    <scope>NUCLEOTIDE SEQUENCE</scope>
    <source>
        <strain evidence="2">EGII</strain>
    </source>
</reference>
<dbReference type="Proteomes" id="UP000606786">
    <property type="component" value="Unassembled WGS sequence"/>
</dbReference>
<proteinExistence type="predicted"/>